<keyword evidence="4" id="KW-0285">Flavoprotein</keyword>
<evidence type="ECO:0000256" key="8">
    <source>
        <dbReference type="ARBA" id="ARBA00047776"/>
    </source>
</evidence>
<organism evidence="10 11">
    <name type="scientific">Mycolicibacterium frederiksbergense</name>
    <dbReference type="NCBI Taxonomy" id="117567"/>
    <lineage>
        <taxon>Bacteria</taxon>
        <taxon>Bacillati</taxon>
        <taxon>Actinomycetota</taxon>
        <taxon>Actinomycetes</taxon>
        <taxon>Mycobacteriales</taxon>
        <taxon>Mycobacteriaceae</taxon>
        <taxon>Mycolicibacterium</taxon>
    </lineage>
</organism>
<evidence type="ECO:0000256" key="6">
    <source>
        <dbReference type="ARBA" id="ARBA00022857"/>
    </source>
</evidence>
<dbReference type="InterPro" id="IPR023753">
    <property type="entry name" value="FAD/NAD-binding_dom"/>
</dbReference>
<evidence type="ECO:0000256" key="4">
    <source>
        <dbReference type="ARBA" id="ARBA00022630"/>
    </source>
</evidence>
<protein>
    <recommendedName>
        <fullName evidence="3">ferredoxin--NADP(+) reductase</fullName>
        <ecNumber evidence="3">1.18.1.2</ecNumber>
    </recommendedName>
</protein>
<proteinExistence type="inferred from homology"/>
<evidence type="ECO:0000313" key="11">
    <source>
        <dbReference type="Proteomes" id="UP001160130"/>
    </source>
</evidence>
<evidence type="ECO:0000256" key="3">
    <source>
        <dbReference type="ARBA" id="ARBA00013223"/>
    </source>
</evidence>
<dbReference type="InterPro" id="IPR021163">
    <property type="entry name" value="Ferredox_Rdtase_adrenod"/>
</dbReference>
<name>A0ABT6L2Q8_9MYCO</name>
<feature type="domain" description="FAD/NAD(P)-binding" evidence="9">
    <location>
        <begin position="4"/>
        <end position="167"/>
    </location>
</feature>
<dbReference type="Proteomes" id="UP001160130">
    <property type="component" value="Unassembled WGS sequence"/>
</dbReference>
<dbReference type="EC" id="1.18.1.2" evidence="3"/>
<dbReference type="InterPro" id="IPR036188">
    <property type="entry name" value="FAD/NAD-bd_sf"/>
</dbReference>
<dbReference type="PRINTS" id="PR00419">
    <property type="entry name" value="ADXRDTASE"/>
</dbReference>
<keyword evidence="7 10" id="KW-0560">Oxidoreductase</keyword>
<evidence type="ECO:0000256" key="7">
    <source>
        <dbReference type="ARBA" id="ARBA00023002"/>
    </source>
</evidence>
<dbReference type="InterPro" id="IPR055275">
    <property type="entry name" value="Ferredox_Rdtase"/>
</dbReference>
<evidence type="ECO:0000256" key="2">
    <source>
        <dbReference type="ARBA" id="ARBA00008312"/>
    </source>
</evidence>
<keyword evidence="11" id="KW-1185">Reference proteome</keyword>
<comment type="catalytic activity">
    <reaction evidence="8">
        <text>2 reduced [2Fe-2S]-[ferredoxin] + NADP(+) + H(+) = 2 oxidized [2Fe-2S]-[ferredoxin] + NADPH</text>
        <dbReference type="Rhea" id="RHEA:20125"/>
        <dbReference type="Rhea" id="RHEA-COMP:10000"/>
        <dbReference type="Rhea" id="RHEA-COMP:10001"/>
        <dbReference type="ChEBI" id="CHEBI:15378"/>
        <dbReference type="ChEBI" id="CHEBI:33737"/>
        <dbReference type="ChEBI" id="CHEBI:33738"/>
        <dbReference type="ChEBI" id="CHEBI:57783"/>
        <dbReference type="ChEBI" id="CHEBI:58349"/>
        <dbReference type="EC" id="1.18.1.2"/>
    </reaction>
</comment>
<evidence type="ECO:0000256" key="5">
    <source>
        <dbReference type="ARBA" id="ARBA00022827"/>
    </source>
</evidence>
<evidence type="ECO:0000259" key="9">
    <source>
        <dbReference type="Pfam" id="PF07992"/>
    </source>
</evidence>
<dbReference type="GO" id="GO:0004324">
    <property type="term" value="F:ferredoxin-NADP+ reductase activity"/>
    <property type="evidence" value="ECO:0007669"/>
    <property type="project" value="UniProtKB-EC"/>
</dbReference>
<evidence type="ECO:0000313" key="10">
    <source>
        <dbReference type="EMBL" id="MDH6196585.1"/>
    </source>
</evidence>
<dbReference type="EMBL" id="JARXVE010000005">
    <property type="protein sequence ID" value="MDH6196585.1"/>
    <property type="molecule type" value="Genomic_DNA"/>
</dbReference>
<dbReference type="PANTHER" id="PTHR48467:SF1">
    <property type="entry name" value="GLUTAMATE SYNTHASE 1 [NADH], CHLOROPLASTIC-LIKE"/>
    <property type="match status" value="1"/>
</dbReference>
<evidence type="ECO:0000256" key="1">
    <source>
        <dbReference type="ARBA" id="ARBA00001974"/>
    </source>
</evidence>
<keyword evidence="5" id="KW-0274">FAD</keyword>
<dbReference type="PIRSF" id="PIRSF000362">
    <property type="entry name" value="FNR"/>
    <property type="match status" value="1"/>
</dbReference>
<dbReference type="RefSeq" id="WP_280833218.1">
    <property type="nucleotide sequence ID" value="NZ_JARXVE010000005.1"/>
</dbReference>
<comment type="similarity">
    <text evidence="2">Belongs to the ferredoxin--NADP reductase type 1 family.</text>
</comment>
<reference evidence="10 11" key="1">
    <citation type="submission" date="2023-04" db="EMBL/GenBank/DDBJ databases">
        <title>Forest soil microbial communities from Buena Vista Peninsula, Colon Province, Panama.</title>
        <authorList>
            <person name="Bouskill N."/>
        </authorList>
    </citation>
    <scope>NUCLEOTIDE SEQUENCE [LARGE SCALE GENOMIC DNA]</scope>
    <source>
        <strain evidence="10 11">AC80</strain>
    </source>
</reference>
<comment type="caution">
    <text evidence="10">The sequence shown here is derived from an EMBL/GenBank/DDBJ whole genome shotgun (WGS) entry which is preliminary data.</text>
</comment>
<comment type="cofactor">
    <cofactor evidence="1">
        <name>FAD</name>
        <dbReference type="ChEBI" id="CHEBI:57692"/>
    </cofactor>
</comment>
<keyword evidence="6" id="KW-0521">NADP</keyword>
<dbReference type="Pfam" id="PF07992">
    <property type="entry name" value="Pyr_redox_2"/>
    <property type="match status" value="1"/>
</dbReference>
<accession>A0ABT6L2Q8</accession>
<dbReference type="Gene3D" id="3.40.50.720">
    <property type="entry name" value="NAD(P)-binding Rossmann-like Domain"/>
    <property type="match status" value="1"/>
</dbReference>
<sequence length="456" mass="49492">MRPYHVAIVGSGPSGFFAAASLLKFADSPDTDRDVRVDMLEMLPTPWGLVRSGVAPDHPKIKSISAQFDKTAADPRFRFFGNIKVGEHIATAELAQRYDAVIYAVGAQSDRALNIPGEELPGSVAAVDFVGWYNAHPYFVGMAPNLSGGRAVVVGNGNVALDVARILVSDPEALANTDIADHALASLDNRGVEEVIVIGRRGPLQATFTTLELRELGDLEAMGDVDVILDPADFADITDEDLEAAGKTVKQNIKVLRGYAEQQPRGAKRRIVFRFCTSPIELRGEEQVESIVLGRNELVRDPDGRMVAKDTGEREEFPAQLVVRAVGYRGVQTPGLPFNERTGTIPHTDGRITDSRNEYVVGWIKRGPSGVIGSNKKDSQDTVDTLLEDLRAGDVGDQGAEYGNDLAEWLLEHQPDLVTGAHWRLIDSHERAAGESVGRPRVKLASVAELLRVAHP</sequence>
<dbReference type="SUPFAM" id="SSF51971">
    <property type="entry name" value="Nucleotide-binding domain"/>
    <property type="match status" value="2"/>
</dbReference>
<dbReference type="Gene3D" id="3.50.50.60">
    <property type="entry name" value="FAD/NAD(P)-binding domain"/>
    <property type="match status" value="1"/>
</dbReference>
<gene>
    <name evidence="10" type="ORF">M2272_003238</name>
</gene>
<dbReference type="PANTHER" id="PTHR48467">
    <property type="entry name" value="GLUTAMATE SYNTHASE 1 [NADH], CHLOROPLASTIC-LIKE"/>
    <property type="match status" value="1"/>
</dbReference>